<evidence type="ECO:0000256" key="5">
    <source>
        <dbReference type="SAM" id="MobiDB-lite"/>
    </source>
</evidence>
<dbReference type="EMBL" id="SRMA01027294">
    <property type="protein sequence ID" value="TRY56137.1"/>
    <property type="molecule type" value="Genomic_DNA"/>
</dbReference>
<keyword evidence="8" id="KW-1185">Reference proteome</keyword>
<dbReference type="GO" id="GO:0004930">
    <property type="term" value="F:G protein-coupled receptor activity"/>
    <property type="evidence" value="ECO:0007669"/>
    <property type="project" value="InterPro"/>
</dbReference>
<evidence type="ECO:0000256" key="4">
    <source>
        <dbReference type="ARBA" id="ARBA00023136"/>
    </source>
</evidence>
<dbReference type="Proteomes" id="UP000316079">
    <property type="component" value="Unassembled WGS sequence"/>
</dbReference>
<evidence type="ECO:0008006" key="9">
    <source>
        <dbReference type="Google" id="ProtNLM"/>
    </source>
</evidence>
<sequence>MRLSVGLDPQGYGNPDFCWLSVNDSLIWSITGPISIVVLINIVVIVLAAKASCGRRQQTEKSGAISALRAAFLLLLLISATWLLGLMAVNSDVLSFHYLFAILSCLQRSLNGDLYTEGGGLYRTTIGESTVSMDSSVKSAKSPCSGYLASSIREKKHSISSNGGNIGRGEKDSSLFFQKKSEDEPSSSRTKWNNERSPVHSTPKVDGMSGYGKPLREKPISVGESDDMGRSGKLRVETKVNVELHQGNKLNQNGDLSPSEGPPSQPNSNQLPRRGILKNKITYPPPLTDKNLKNRLREKLIDYSPSHIPCMGPSVSSPEGNSIFINPPPASPPPARNGLTLALTTSAVTKPDEHIDSDGSNETSI</sequence>
<organism evidence="7 8">
    <name type="scientific">Danionella cerebrum</name>
    <dbReference type="NCBI Taxonomy" id="2873325"/>
    <lineage>
        <taxon>Eukaryota</taxon>
        <taxon>Metazoa</taxon>
        <taxon>Chordata</taxon>
        <taxon>Craniata</taxon>
        <taxon>Vertebrata</taxon>
        <taxon>Euteleostomi</taxon>
        <taxon>Actinopterygii</taxon>
        <taxon>Neopterygii</taxon>
        <taxon>Teleostei</taxon>
        <taxon>Ostariophysi</taxon>
        <taxon>Cypriniformes</taxon>
        <taxon>Danionidae</taxon>
        <taxon>Danioninae</taxon>
        <taxon>Danionella</taxon>
    </lineage>
</organism>
<keyword evidence="4 6" id="KW-0472">Membrane</keyword>
<feature type="transmembrane region" description="Helical" evidence="6">
    <location>
        <begin position="70"/>
        <end position="89"/>
    </location>
</feature>
<reference evidence="7 8" key="1">
    <citation type="journal article" date="2019" name="Sci. Data">
        <title>Hybrid genome assembly and annotation of Danionella translucida.</title>
        <authorList>
            <person name="Kadobianskyi M."/>
            <person name="Schulze L."/>
            <person name="Schuelke M."/>
            <person name="Judkewitz B."/>
        </authorList>
    </citation>
    <scope>NUCLEOTIDE SEQUENCE [LARGE SCALE GENOMIC DNA]</scope>
    <source>
        <strain evidence="7 8">Bolton</strain>
    </source>
</reference>
<proteinExistence type="predicted"/>
<protein>
    <recommendedName>
        <fullName evidence="9">G-protein coupled receptors family 2 profile 2 domain-containing protein</fullName>
    </recommendedName>
</protein>
<dbReference type="Pfam" id="PF00002">
    <property type="entry name" value="7tm_2"/>
    <property type="match status" value="1"/>
</dbReference>
<dbReference type="AlphaFoldDB" id="A0A553MSJ7"/>
<feature type="region of interest" description="Disordered" evidence="5">
    <location>
        <begin position="246"/>
        <end position="290"/>
    </location>
</feature>
<name>A0A553MSJ7_9TELE</name>
<feature type="region of interest" description="Disordered" evidence="5">
    <location>
        <begin position="179"/>
        <end position="232"/>
    </location>
</feature>
<comment type="caution">
    <text evidence="7">The sequence shown here is derived from an EMBL/GenBank/DDBJ whole genome shotgun (WGS) entry which is preliminary data.</text>
</comment>
<dbReference type="GO" id="GO:0005886">
    <property type="term" value="C:plasma membrane"/>
    <property type="evidence" value="ECO:0007669"/>
    <property type="project" value="TreeGrafter"/>
</dbReference>
<dbReference type="PANTHER" id="PTHR12011">
    <property type="entry name" value="ADHESION G-PROTEIN COUPLED RECEPTOR"/>
    <property type="match status" value="1"/>
</dbReference>
<dbReference type="STRING" id="623744.A0A553MSJ7"/>
<evidence type="ECO:0000256" key="3">
    <source>
        <dbReference type="ARBA" id="ARBA00022989"/>
    </source>
</evidence>
<feature type="transmembrane region" description="Helical" evidence="6">
    <location>
        <begin position="26"/>
        <end position="49"/>
    </location>
</feature>
<accession>A0A553MSJ7</accession>
<keyword evidence="2 6" id="KW-0812">Transmembrane</keyword>
<dbReference type="InterPro" id="IPR000832">
    <property type="entry name" value="GPCR_2_secretin-like"/>
</dbReference>
<keyword evidence="3 6" id="KW-1133">Transmembrane helix</keyword>
<evidence type="ECO:0000256" key="6">
    <source>
        <dbReference type="SAM" id="Phobius"/>
    </source>
</evidence>
<dbReference type="PANTHER" id="PTHR12011:SF347">
    <property type="entry name" value="FI21270P1-RELATED"/>
    <property type="match status" value="1"/>
</dbReference>
<gene>
    <name evidence="7" type="ORF">DNTS_015260</name>
</gene>
<evidence type="ECO:0000313" key="8">
    <source>
        <dbReference type="Proteomes" id="UP000316079"/>
    </source>
</evidence>
<comment type="subcellular location">
    <subcellularLocation>
        <location evidence="1">Membrane</location>
        <topology evidence="1">Multi-pass membrane protein</topology>
    </subcellularLocation>
</comment>
<dbReference type="OrthoDB" id="26203at2759"/>
<evidence type="ECO:0000256" key="2">
    <source>
        <dbReference type="ARBA" id="ARBA00022692"/>
    </source>
</evidence>
<dbReference type="Gene3D" id="1.20.1070.10">
    <property type="entry name" value="Rhodopsin 7-helix transmembrane proteins"/>
    <property type="match status" value="1"/>
</dbReference>
<evidence type="ECO:0000256" key="1">
    <source>
        <dbReference type="ARBA" id="ARBA00004141"/>
    </source>
</evidence>
<feature type="region of interest" description="Disordered" evidence="5">
    <location>
        <begin position="346"/>
        <end position="365"/>
    </location>
</feature>
<evidence type="ECO:0000313" key="7">
    <source>
        <dbReference type="EMBL" id="TRY56137.1"/>
    </source>
</evidence>